<organism evidence="8 9">
    <name type="scientific">Phytomonospora endophytica</name>
    <dbReference type="NCBI Taxonomy" id="714109"/>
    <lineage>
        <taxon>Bacteria</taxon>
        <taxon>Bacillati</taxon>
        <taxon>Actinomycetota</taxon>
        <taxon>Actinomycetes</taxon>
        <taxon>Micromonosporales</taxon>
        <taxon>Micromonosporaceae</taxon>
        <taxon>Phytomonospora</taxon>
    </lineage>
</organism>
<evidence type="ECO:0000256" key="1">
    <source>
        <dbReference type="ARBA" id="ARBA00004496"/>
    </source>
</evidence>
<reference evidence="8 9" key="1">
    <citation type="submission" date="2020-08" db="EMBL/GenBank/DDBJ databases">
        <title>Genomic Encyclopedia of Type Strains, Phase IV (KMG-IV): sequencing the most valuable type-strain genomes for metagenomic binning, comparative biology and taxonomic classification.</title>
        <authorList>
            <person name="Goeker M."/>
        </authorList>
    </citation>
    <scope>NUCLEOTIDE SEQUENCE [LARGE SCALE GENOMIC DNA]</scope>
    <source>
        <strain evidence="8 9">YIM 65646</strain>
    </source>
</reference>
<protein>
    <submittedName>
        <fullName evidence="8">PTS system N-acetylglucosamine-specific IIA component</fullName>
    </submittedName>
</protein>
<keyword evidence="9" id="KW-1185">Reference proteome</keyword>
<name>A0A841FNR0_9ACTN</name>
<dbReference type="SUPFAM" id="SSF51261">
    <property type="entry name" value="Duplicated hybrid motif"/>
    <property type="match status" value="1"/>
</dbReference>
<dbReference type="GO" id="GO:0016301">
    <property type="term" value="F:kinase activity"/>
    <property type="evidence" value="ECO:0007669"/>
    <property type="project" value="UniProtKB-KW"/>
</dbReference>
<evidence type="ECO:0000259" key="7">
    <source>
        <dbReference type="PROSITE" id="PS51093"/>
    </source>
</evidence>
<evidence type="ECO:0000256" key="5">
    <source>
        <dbReference type="ARBA" id="ARBA00022683"/>
    </source>
</evidence>
<dbReference type="PANTHER" id="PTHR45008:SF1">
    <property type="entry name" value="PTS SYSTEM GLUCOSE-SPECIFIC EIIA COMPONENT"/>
    <property type="match status" value="1"/>
</dbReference>
<keyword evidence="3" id="KW-0762">Sugar transport</keyword>
<comment type="caution">
    <text evidence="8">The sequence shown here is derived from an EMBL/GenBank/DDBJ whole genome shotgun (WGS) entry which is preliminary data.</text>
</comment>
<sequence length="148" mass="15075">MTSVVAPVAGKVVGLTGVPDPVFAEGMVGPGSAIDPVRGPGVAVAPISGVIQKLHPHAYVIVDDLGRGVLVHLGIDTVKLNGEGFQLLAEEGAHVDAGAEIVRWDAAAIEAGGRSPICPVIALDADRERVTVTADGEVGTADPLFTWE</sequence>
<dbReference type="Gene3D" id="2.70.70.10">
    <property type="entry name" value="Glucose Permease (Domain IIA)"/>
    <property type="match status" value="1"/>
</dbReference>
<dbReference type="EMBL" id="JACHGT010000012">
    <property type="protein sequence ID" value="MBB6037474.1"/>
    <property type="molecule type" value="Genomic_DNA"/>
</dbReference>
<dbReference type="Proteomes" id="UP000548476">
    <property type="component" value="Unassembled WGS sequence"/>
</dbReference>
<keyword evidence="4" id="KW-0808">Transferase</keyword>
<dbReference type="PROSITE" id="PS00371">
    <property type="entry name" value="PTS_EIIA_TYPE_1_HIS"/>
    <property type="match status" value="1"/>
</dbReference>
<evidence type="ECO:0000256" key="2">
    <source>
        <dbReference type="ARBA" id="ARBA00022448"/>
    </source>
</evidence>
<evidence type="ECO:0000313" key="8">
    <source>
        <dbReference type="EMBL" id="MBB6037474.1"/>
    </source>
</evidence>
<dbReference type="InterPro" id="IPR011055">
    <property type="entry name" value="Dup_hybrid_motif"/>
</dbReference>
<feature type="domain" description="PTS EIIA type-1" evidence="7">
    <location>
        <begin position="20"/>
        <end position="124"/>
    </location>
</feature>
<dbReference type="Pfam" id="PF00358">
    <property type="entry name" value="PTS_EIIA_1"/>
    <property type="match status" value="1"/>
</dbReference>
<dbReference type="InterPro" id="IPR050890">
    <property type="entry name" value="PTS_EIIA_component"/>
</dbReference>
<evidence type="ECO:0000256" key="3">
    <source>
        <dbReference type="ARBA" id="ARBA00022597"/>
    </source>
</evidence>
<gene>
    <name evidence="8" type="ORF">HNR73_005350</name>
</gene>
<dbReference type="NCBIfam" id="TIGR00830">
    <property type="entry name" value="PTBA"/>
    <property type="match status" value="1"/>
</dbReference>
<keyword evidence="5" id="KW-0598">Phosphotransferase system</keyword>
<keyword evidence="2" id="KW-0813">Transport</keyword>
<comment type="subcellular location">
    <subcellularLocation>
        <location evidence="1">Cytoplasm</location>
    </subcellularLocation>
</comment>
<proteinExistence type="predicted"/>
<dbReference type="GO" id="GO:0005737">
    <property type="term" value="C:cytoplasm"/>
    <property type="evidence" value="ECO:0007669"/>
    <property type="project" value="UniProtKB-SubCell"/>
</dbReference>
<evidence type="ECO:0000256" key="4">
    <source>
        <dbReference type="ARBA" id="ARBA00022679"/>
    </source>
</evidence>
<evidence type="ECO:0000313" key="9">
    <source>
        <dbReference type="Proteomes" id="UP000548476"/>
    </source>
</evidence>
<dbReference type="PROSITE" id="PS51093">
    <property type="entry name" value="PTS_EIIA_TYPE_1"/>
    <property type="match status" value="1"/>
</dbReference>
<dbReference type="PANTHER" id="PTHR45008">
    <property type="entry name" value="PTS SYSTEM GLUCOSE-SPECIFIC EIIA COMPONENT"/>
    <property type="match status" value="1"/>
</dbReference>
<dbReference type="RefSeq" id="WP_184790288.1">
    <property type="nucleotide sequence ID" value="NZ_BONT01000093.1"/>
</dbReference>
<dbReference type="AlphaFoldDB" id="A0A841FNR0"/>
<dbReference type="GO" id="GO:0009401">
    <property type="term" value="P:phosphoenolpyruvate-dependent sugar phosphotransferase system"/>
    <property type="evidence" value="ECO:0007669"/>
    <property type="project" value="UniProtKB-KW"/>
</dbReference>
<evidence type="ECO:0000256" key="6">
    <source>
        <dbReference type="ARBA" id="ARBA00022777"/>
    </source>
</evidence>
<accession>A0A841FNR0</accession>
<keyword evidence="6" id="KW-0418">Kinase</keyword>
<dbReference type="InterPro" id="IPR001127">
    <property type="entry name" value="PTS_EIIA_1_perm"/>
</dbReference>